<keyword evidence="3" id="KW-1185">Reference proteome</keyword>
<proteinExistence type="predicted"/>
<dbReference type="Proteomes" id="UP000614601">
    <property type="component" value="Unassembled WGS sequence"/>
</dbReference>
<comment type="caution">
    <text evidence="2">The sequence shown here is derived from an EMBL/GenBank/DDBJ whole genome shotgun (WGS) entry which is preliminary data.</text>
</comment>
<feature type="region of interest" description="Disordered" evidence="1">
    <location>
        <begin position="39"/>
        <end position="59"/>
    </location>
</feature>
<gene>
    <name evidence="2" type="ORF">BOKJ2_LOCUS6777</name>
</gene>
<reference evidence="2" key="1">
    <citation type="submission" date="2020-09" db="EMBL/GenBank/DDBJ databases">
        <authorList>
            <person name="Kikuchi T."/>
        </authorList>
    </citation>
    <scope>NUCLEOTIDE SEQUENCE</scope>
    <source>
        <strain evidence="2">SH1</strain>
    </source>
</reference>
<dbReference type="Proteomes" id="UP000783686">
    <property type="component" value="Unassembled WGS sequence"/>
</dbReference>
<dbReference type="AlphaFoldDB" id="A0A811KP16"/>
<evidence type="ECO:0000313" key="3">
    <source>
        <dbReference type="Proteomes" id="UP000614601"/>
    </source>
</evidence>
<dbReference type="EMBL" id="CAJFCW020000003">
    <property type="protein sequence ID" value="CAG9106673.1"/>
    <property type="molecule type" value="Genomic_DNA"/>
</dbReference>
<evidence type="ECO:0000313" key="2">
    <source>
        <dbReference type="EMBL" id="CAD5216817.1"/>
    </source>
</evidence>
<accession>A0A811KP16</accession>
<sequence>MDSIKLTEEERLQRQSICDAAGRRATSTLSVNEMELERQTYAANPRSPPTESPATNRASGRFRIKMLFFDYQKMTQPSASGPSSF</sequence>
<name>A0A811KP16_9BILA</name>
<organism evidence="2 3">
    <name type="scientific">Bursaphelenchus okinawaensis</name>
    <dbReference type="NCBI Taxonomy" id="465554"/>
    <lineage>
        <taxon>Eukaryota</taxon>
        <taxon>Metazoa</taxon>
        <taxon>Ecdysozoa</taxon>
        <taxon>Nematoda</taxon>
        <taxon>Chromadorea</taxon>
        <taxon>Rhabditida</taxon>
        <taxon>Tylenchina</taxon>
        <taxon>Tylenchomorpha</taxon>
        <taxon>Aphelenchoidea</taxon>
        <taxon>Aphelenchoididae</taxon>
        <taxon>Bursaphelenchus</taxon>
    </lineage>
</organism>
<dbReference type="EMBL" id="CAJFDH010000003">
    <property type="protein sequence ID" value="CAD5216817.1"/>
    <property type="molecule type" value="Genomic_DNA"/>
</dbReference>
<evidence type="ECO:0000256" key="1">
    <source>
        <dbReference type="SAM" id="MobiDB-lite"/>
    </source>
</evidence>
<protein>
    <submittedName>
        <fullName evidence="2">Uncharacterized protein</fullName>
    </submittedName>
</protein>